<gene>
    <name evidence="1" type="ORF">AYI68_g4392</name>
</gene>
<protein>
    <submittedName>
        <fullName evidence="1">Uncharacterized protein</fullName>
    </submittedName>
</protein>
<organism evidence="1 2">
    <name type="scientific">Smittium mucronatum</name>
    <dbReference type="NCBI Taxonomy" id="133383"/>
    <lineage>
        <taxon>Eukaryota</taxon>
        <taxon>Fungi</taxon>
        <taxon>Fungi incertae sedis</taxon>
        <taxon>Zoopagomycota</taxon>
        <taxon>Kickxellomycotina</taxon>
        <taxon>Harpellomycetes</taxon>
        <taxon>Harpellales</taxon>
        <taxon>Legeriomycetaceae</taxon>
        <taxon>Smittium</taxon>
    </lineage>
</organism>
<evidence type="ECO:0000313" key="1">
    <source>
        <dbReference type="EMBL" id="OLY81495.1"/>
    </source>
</evidence>
<accession>A0A1R0GXC5</accession>
<comment type="caution">
    <text evidence="1">The sequence shown here is derived from an EMBL/GenBank/DDBJ whole genome shotgun (WGS) entry which is preliminary data.</text>
</comment>
<name>A0A1R0GXC5_9FUNG</name>
<dbReference type="STRING" id="133383.A0A1R0GXC5"/>
<dbReference type="AlphaFoldDB" id="A0A1R0GXC5"/>
<keyword evidence="2" id="KW-1185">Reference proteome</keyword>
<sequence>MRSSCSPIAKRSISCRRTPPSFVGASPFKIGKSYLNLSISNNKWTPSIFGASTRGISTDHEDKELLIEVGKTTQTLLRELESFFEKGLDDQSIYSEDVVLKELTHSRLSFRGRYKNPEFRVIRVRQGSVEDGLDPEPQKNFNEWAGWVGPHGLQAEEEVTDQNLEKYDIFVYWSFTGYNTLFRNFIGPNTVSEFNGLFSFSIMYSAGKYQLYWQDVLSKISSLPELF</sequence>
<dbReference type="OrthoDB" id="1099063at2759"/>
<dbReference type="EMBL" id="LSSL01002404">
    <property type="protein sequence ID" value="OLY81495.1"/>
    <property type="molecule type" value="Genomic_DNA"/>
</dbReference>
<dbReference type="Proteomes" id="UP000187455">
    <property type="component" value="Unassembled WGS sequence"/>
</dbReference>
<reference evidence="1 2" key="1">
    <citation type="journal article" date="2016" name="Mol. Biol. Evol.">
        <title>Genome-Wide Survey of Gut Fungi (Harpellales) Reveals the First Horizontally Transferred Ubiquitin Gene from a Mosquito Host.</title>
        <authorList>
            <person name="Wang Y."/>
            <person name="White M.M."/>
            <person name="Kvist S."/>
            <person name="Moncalvo J.M."/>
        </authorList>
    </citation>
    <scope>NUCLEOTIDE SEQUENCE [LARGE SCALE GENOMIC DNA]</scope>
    <source>
        <strain evidence="1 2">ALG-7-W6</strain>
    </source>
</reference>
<proteinExistence type="predicted"/>
<evidence type="ECO:0000313" key="2">
    <source>
        <dbReference type="Proteomes" id="UP000187455"/>
    </source>
</evidence>